<keyword evidence="4" id="KW-1185">Reference proteome</keyword>
<reference evidence="3 4" key="1">
    <citation type="submission" date="2019-08" db="EMBL/GenBank/DDBJ databases">
        <title>In-depth cultivation of the pig gut microbiome towards novel bacterial diversity and tailored functional studies.</title>
        <authorList>
            <person name="Wylensek D."/>
            <person name="Hitch T.C.A."/>
            <person name="Clavel T."/>
        </authorList>
    </citation>
    <scope>NUCLEOTIDE SEQUENCE [LARGE SCALE GENOMIC DNA]</scope>
    <source>
        <strain evidence="3 4">SM-530-WT-4B</strain>
    </source>
</reference>
<protein>
    <recommendedName>
        <fullName evidence="2">DUF6305 domain-containing protein</fullName>
    </recommendedName>
</protein>
<sequence>MRKLFRWGPLLCAALLQSGVAAAENPPIPKLGAPVLITGFGQCIDANLAKIFAHRLKIEYEYGLDIKPEDVDWNSCRTLFAVLGCSNSVCCCSLGSDATGAVVTRDGRIGHVVAGMSILDECERCRRIVEEAKKHNVSVVAMHLGGMARRYKNSEPFLPFAGDADYVIVRADGNADGYFTALCAPKDVPLYTMQKGTELKQIIQTMIQP</sequence>
<dbReference type="RefSeq" id="WP_154528204.1">
    <property type="nucleotide sequence ID" value="NZ_JAXDZJ010000174.1"/>
</dbReference>
<comment type="caution">
    <text evidence="3">The sequence shown here is derived from an EMBL/GenBank/DDBJ whole genome shotgun (WGS) entry which is preliminary data.</text>
</comment>
<dbReference type="AlphaFoldDB" id="A0A6L5YC24"/>
<keyword evidence="1" id="KW-0732">Signal</keyword>
<feature type="chain" id="PRO_5026647680" description="DUF6305 domain-containing protein" evidence="1">
    <location>
        <begin position="24"/>
        <end position="209"/>
    </location>
</feature>
<dbReference type="EMBL" id="VUNH01000003">
    <property type="protein sequence ID" value="MST55092.1"/>
    <property type="molecule type" value="Genomic_DNA"/>
</dbReference>
<dbReference type="InterPro" id="IPR046272">
    <property type="entry name" value="DUF6305"/>
</dbReference>
<name>A0A6L5YC24_9BACT</name>
<proteinExistence type="predicted"/>
<accession>A0A6L5YC24</accession>
<dbReference type="Pfam" id="PF19823">
    <property type="entry name" value="DUF6305"/>
    <property type="match status" value="1"/>
</dbReference>
<feature type="domain" description="DUF6305" evidence="2">
    <location>
        <begin position="33"/>
        <end position="206"/>
    </location>
</feature>
<evidence type="ECO:0000256" key="1">
    <source>
        <dbReference type="SAM" id="SignalP"/>
    </source>
</evidence>
<gene>
    <name evidence="3" type="ORF">FYJ74_03395</name>
</gene>
<organism evidence="3 4">
    <name type="scientific">Pyramidobacter porci</name>
    <dbReference type="NCBI Taxonomy" id="2605789"/>
    <lineage>
        <taxon>Bacteria</taxon>
        <taxon>Thermotogati</taxon>
        <taxon>Synergistota</taxon>
        <taxon>Synergistia</taxon>
        <taxon>Synergistales</taxon>
        <taxon>Dethiosulfovibrionaceae</taxon>
        <taxon>Pyramidobacter</taxon>
    </lineage>
</organism>
<feature type="signal peptide" evidence="1">
    <location>
        <begin position="1"/>
        <end position="23"/>
    </location>
</feature>
<evidence type="ECO:0000313" key="4">
    <source>
        <dbReference type="Proteomes" id="UP000473699"/>
    </source>
</evidence>
<evidence type="ECO:0000313" key="3">
    <source>
        <dbReference type="EMBL" id="MST55092.1"/>
    </source>
</evidence>
<evidence type="ECO:0000259" key="2">
    <source>
        <dbReference type="Pfam" id="PF19823"/>
    </source>
</evidence>
<dbReference type="Proteomes" id="UP000473699">
    <property type="component" value="Unassembled WGS sequence"/>
</dbReference>